<dbReference type="EMBL" id="FR796429">
    <property type="protein sequence ID" value="CAJ06062.1"/>
    <property type="molecule type" value="Genomic_DNA"/>
</dbReference>
<dbReference type="SMR" id="Q4Q4E4"/>
<dbReference type="PANTHER" id="PTHR39665">
    <property type="entry name" value="PARAFLAGELLAR ROD COMPONENT-RELATED"/>
    <property type="match status" value="1"/>
</dbReference>
<dbReference type="GeneID" id="5654454"/>
<dbReference type="VEuPathDB" id="TriTrypDB:LmjF.33.0610"/>
<protein>
    <recommendedName>
        <fullName evidence="3">Paraflagellar rod component</fullName>
    </recommendedName>
</protein>
<reference evidence="1 2" key="1">
    <citation type="journal article" date="2005" name="Science">
        <title>The genome of the kinetoplastid parasite, Leishmania major.</title>
        <authorList>
            <person name="Ivens A.C."/>
            <person name="Peacock C.S."/>
            <person name="Worthey E.A."/>
            <person name="Murphy L."/>
            <person name="Aggarwal G."/>
            <person name="Berriman M."/>
            <person name="Sisk E."/>
            <person name="Rajandream M.A."/>
            <person name="Adlem E."/>
            <person name="Aert R."/>
            <person name="Anupama A."/>
            <person name="Apostolou Z."/>
            <person name="Attipoe P."/>
            <person name="Bason N."/>
            <person name="Bauser C."/>
            <person name="Beck A."/>
            <person name="Beverley S.M."/>
            <person name="Bianchettin G."/>
            <person name="Borzym K."/>
            <person name="Bothe G."/>
            <person name="Bruschi C.V."/>
            <person name="Collins M."/>
            <person name="Cadag E."/>
            <person name="Ciarloni L."/>
            <person name="Clayton C."/>
            <person name="Coulson R.M."/>
            <person name="Cronin A."/>
            <person name="Cruz A.K."/>
            <person name="Davies R.M."/>
            <person name="De Gaudenzi J."/>
            <person name="Dobson D.E."/>
            <person name="Duesterhoeft A."/>
            <person name="Fazelina G."/>
            <person name="Fosker N."/>
            <person name="Frasch A.C."/>
            <person name="Fraser A."/>
            <person name="Fuchs M."/>
            <person name="Gabel C."/>
            <person name="Goble A."/>
            <person name="Goffeau A."/>
            <person name="Harris D."/>
            <person name="Hertz-Fowler C."/>
            <person name="Hilbert H."/>
            <person name="Horn D."/>
            <person name="Huang Y."/>
            <person name="Klages S."/>
            <person name="Knights A."/>
            <person name="Kube M."/>
            <person name="Larke N."/>
            <person name="Litvin L."/>
            <person name="Lord A."/>
            <person name="Louie T."/>
            <person name="Marra M."/>
            <person name="Masuy D."/>
            <person name="Matthews K."/>
            <person name="Michaeli S."/>
            <person name="Mottram J.C."/>
            <person name="Muller-Auer S."/>
            <person name="Munden H."/>
            <person name="Nelson S."/>
            <person name="Norbertczak H."/>
            <person name="Oliver K."/>
            <person name="O'neil S."/>
            <person name="Pentony M."/>
            <person name="Pohl T.M."/>
            <person name="Price C."/>
            <person name="Purnelle B."/>
            <person name="Quail M.A."/>
            <person name="Rabbinowitsch E."/>
            <person name="Reinhardt R."/>
            <person name="Rieger M."/>
            <person name="Rinta J."/>
            <person name="Robben J."/>
            <person name="Robertson L."/>
            <person name="Ruiz J.C."/>
            <person name="Rutter S."/>
            <person name="Saunders D."/>
            <person name="Schafer M."/>
            <person name="Schein J."/>
            <person name="Schwartz D.C."/>
            <person name="Seeger K."/>
            <person name="Seyler A."/>
            <person name="Sharp S."/>
            <person name="Shin H."/>
            <person name="Sivam D."/>
            <person name="Squares R."/>
            <person name="Squares S."/>
            <person name="Tosato V."/>
            <person name="Vogt C."/>
            <person name="Volckaert G."/>
            <person name="Wambutt R."/>
            <person name="Warren T."/>
            <person name="Wedler H."/>
            <person name="Woodward J."/>
            <person name="Zhou S."/>
            <person name="Zimmermann W."/>
            <person name="Smith D.F."/>
            <person name="Blackwell J.M."/>
            <person name="Stuart K.D."/>
            <person name="Barrell B."/>
            <person name="Myler P.J."/>
        </authorList>
    </citation>
    <scope>NUCLEOTIDE SEQUENCE [LARGE SCALE GENOMIC DNA]</scope>
    <source>
        <strain evidence="2">MHOM/IL/81/Friedlin</strain>
    </source>
</reference>
<dbReference type="CDD" id="cd22648">
    <property type="entry name" value="Q4D6Q6-like"/>
    <property type="match status" value="1"/>
</dbReference>
<name>Q4Q4E4_LEIMA</name>
<dbReference type="VEuPathDB" id="TriTrypDB:LMJSD75_330012700"/>
<accession>Q4Q4E4</accession>
<dbReference type="Proteomes" id="UP000000542">
    <property type="component" value="Chromosome 33"/>
</dbReference>
<evidence type="ECO:0008006" key="3">
    <source>
        <dbReference type="Google" id="ProtNLM"/>
    </source>
</evidence>
<dbReference type="KEGG" id="lma:LMJF_33_0610"/>
<sequence length="193" mass="21783">MAFVSVHEMALSHFSPAYVSRLFTDVIVSRPRSKLIAITLLPQAKQSPKIATPSKDYIKVHEPITCTMSRNMIVNMSFNSPEIQILGPVQESTIERLNEVLPDSTTSTRSIRSNQPKFEYVSNPDHWRIKLGNQFCDSEGVSRLIVLLLDALEEEGGWTLISSQASSSSHGGALQQDFVWNYKLFFSKYQDDE</sequence>
<keyword evidence="2" id="KW-1185">Reference proteome</keyword>
<dbReference type="RefSeq" id="XP_001685804.1">
    <property type="nucleotide sequence ID" value="XM_001685752.1"/>
</dbReference>
<evidence type="ECO:0000313" key="2">
    <source>
        <dbReference type="Proteomes" id="UP000000542"/>
    </source>
</evidence>
<dbReference type="VEuPathDB" id="TriTrypDB:LMJLV39_330012900"/>
<dbReference type="eggNOG" id="ENOG502S6CV">
    <property type="taxonomic scope" value="Eukaryota"/>
</dbReference>
<dbReference type="AlphaFoldDB" id="Q4Q4E4"/>
<dbReference type="VEuPathDB" id="TriTrypDB:LMJFC_330013700"/>
<evidence type="ECO:0000313" key="1">
    <source>
        <dbReference type="EMBL" id="CAJ06062.1"/>
    </source>
</evidence>
<proteinExistence type="predicted"/>
<dbReference type="InParanoid" id="Q4Q4E4"/>
<gene>
    <name evidence="1" type="ORF">LMJF_33_0610</name>
</gene>
<dbReference type="PANTHER" id="PTHR39665:SF2">
    <property type="entry name" value="PARAFLAGELLAR ROD COMPONENT"/>
    <property type="match status" value="1"/>
</dbReference>
<organism evidence="1 2">
    <name type="scientific">Leishmania major</name>
    <dbReference type="NCBI Taxonomy" id="5664"/>
    <lineage>
        <taxon>Eukaryota</taxon>
        <taxon>Discoba</taxon>
        <taxon>Euglenozoa</taxon>
        <taxon>Kinetoplastea</taxon>
        <taxon>Metakinetoplastina</taxon>
        <taxon>Trypanosomatida</taxon>
        <taxon>Trypanosomatidae</taxon>
        <taxon>Leishmaniinae</taxon>
        <taxon>Leishmania</taxon>
    </lineage>
</organism>
<dbReference type="HOGENOM" id="CLU_1411263_0_0_1"/>
<reference evidence="1 2" key="2">
    <citation type="journal article" date="2011" name="Genome Res.">
        <title>Chromosome and gene copy number variation allow major structural change between species and strains of Leishmania.</title>
        <authorList>
            <person name="Rogers M.B."/>
            <person name="Hilley J.D."/>
            <person name="Dickens N.J."/>
            <person name="Wilkes J."/>
            <person name="Bates P.A."/>
            <person name="Depledge D.P."/>
            <person name="Harris D."/>
            <person name="Her Y."/>
            <person name="Herzyk P."/>
            <person name="Imamura H."/>
            <person name="Otto T.D."/>
            <person name="Sanders M."/>
            <person name="Seeger K."/>
            <person name="Dujardin J.C."/>
            <person name="Berriman M."/>
            <person name="Smith D.F."/>
            <person name="Hertz-Fowler C."/>
            <person name="Mottram J.C."/>
        </authorList>
    </citation>
    <scope>NUCLEOTIDE SEQUENCE [LARGE SCALE GENOMIC DNA]</scope>
    <source>
        <strain evidence="2">MHOM/IL/81/Friedlin</strain>
    </source>
</reference>